<dbReference type="OrthoDB" id="2363925at2"/>
<dbReference type="Proteomes" id="UP000198891">
    <property type="component" value="Unassembled WGS sequence"/>
</dbReference>
<dbReference type="SUPFAM" id="SSF109854">
    <property type="entry name" value="DinB/YfiT-like putative metalloenzymes"/>
    <property type="match status" value="1"/>
</dbReference>
<dbReference type="AlphaFoldDB" id="A0A1H3N243"/>
<protein>
    <submittedName>
        <fullName evidence="1">Uncharacterized damage-inducible protein DinB (Forms a four-helix bundle)</fullName>
    </submittedName>
</protein>
<keyword evidence="2" id="KW-1185">Reference proteome</keyword>
<dbReference type="InterPro" id="IPR007061">
    <property type="entry name" value="MST-like"/>
</dbReference>
<evidence type="ECO:0000313" key="1">
    <source>
        <dbReference type="EMBL" id="SDY83031.1"/>
    </source>
</evidence>
<dbReference type="EMBL" id="FNPZ01000001">
    <property type="protein sequence ID" value="SDY83031.1"/>
    <property type="molecule type" value="Genomic_DNA"/>
</dbReference>
<accession>A0A1H3N243</accession>
<dbReference type="Gene3D" id="1.20.120.450">
    <property type="entry name" value="dinb family like domain"/>
    <property type="match status" value="1"/>
</dbReference>
<dbReference type="NCBIfam" id="NF047843">
    <property type="entry name" value="MST_Rv0443"/>
    <property type="match status" value="1"/>
</dbReference>
<proteinExistence type="predicted"/>
<dbReference type="STRING" id="381665.SAMN05216554_1663"/>
<reference evidence="1 2" key="1">
    <citation type="submission" date="2016-10" db="EMBL/GenBank/DDBJ databases">
        <authorList>
            <person name="de Groot N.N."/>
        </authorList>
    </citation>
    <scope>NUCLEOTIDE SEQUENCE [LARGE SCALE GENOMIC DNA]</scope>
    <source>
        <strain evidence="1 2">CGMCC 4.3491</strain>
    </source>
</reference>
<evidence type="ECO:0000313" key="2">
    <source>
        <dbReference type="Proteomes" id="UP000198891"/>
    </source>
</evidence>
<sequence length="171" mass="18593">MTTSIDLLEDAFTRIRDTVRRAVGGLSEEELAARVDPEANSIAWLVWHLTRVQDDHVADVAGTEQVWTGEGWFERFALPFDPDATGYAQSAAEVGQVAGVSAELLVGYHEAVYAATVAYLRALGEGDLERVVDTNWNPPVTLAVRLVSVIADDLQHAGQASFVRGMLGRRA</sequence>
<organism evidence="1 2">
    <name type="scientific">Herbiconiux ginsengi</name>
    <dbReference type="NCBI Taxonomy" id="381665"/>
    <lineage>
        <taxon>Bacteria</taxon>
        <taxon>Bacillati</taxon>
        <taxon>Actinomycetota</taxon>
        <taxon>Actinomycetes</taxon>
        <taxon>Micrococcales</taxon>
        <taxon>Microbacteriaceae</taxon>
        <taxon>Herbiconiux</taxon>
    </lineage>
</organism>
<dbReference type="RefSeq" id="WP_092551241.1">
    <property type="nucleotide sequence ID" value="NZ_FNPZ01000001.1"/>
</dbReference>
<dbReference type="Pfam" id="PF04978">
    <property type="entry name" value="MST"/>
    <property type="match status" value="1"/>
</dbReference>
<name>A0A1H3N243_9MICO</name>
<gene>
    <name evidence="1" type="ORF">SAMN05216554_1663</name>
</gene>
<dbReference type="InterPro" id="IPR034660">
    <property type="entry name" value="DinB/YfiT-like"/>
</dbReference>